<feature type="region of interest" description="Disordered" evidence="1">
    <location>
        <begin position="1"/>
        <end position="157"/>
    </location>
</feature>
<feature type="compositionally biased region" description="Basic and acidic residues" evidence="1">
    <location>
        <begin position="678"/>
        <end position="690"/>
    </location>
</feature>
<feature type="region of interest" description="Disordered" evidence="1">
    <location>
        <begin position="170"/>
        <end position="764"/>
    </location>
</feature>
<feature type="compositionally biased region" description="Basic and acidic residues" evidence="1">
    <location>
        <begin position="93"/>
        <end position="103"/>
    </location>
</feature>
<name>A0AAX6MZ97_9PEZI</name>
<feature type="compositionally biased region" description="Basic and acidic residues" evidence="1">
    <location>
        <begin position="264"/>
        <end position="280"/>
    </location>
</feature>
<feature type="compositionally biased region" description="Basic residues" evidence="1">
    <location>
        <begin position="742"/>
        <end position="755"/>
    </location>
</feature>
<evidence type="ECO:0000256" key="1">
    <source>
        <dbReference type="SAM" id="MobiDB-lite"/>
    </source>
</evidence>
<feature type="compositionally biased region" description="Polar residues" evidence="1">
    <location>
        <begin position="43"/>
        <end position="70"/>
    </location>
</feature>
<dbReference type="EMBL" id="JBANMG010000001">
    <property type="protein sequence ID" value="KAK6957968.1"/>
    <property type="molecule type" value="Genomic_DNA"/>
</dbReference>
<evidence type="ECO:0000313" key="3">
    <source>
        <dbReference type="Proteomes" id="UP001369815"/>
    </source>
</evidence>
<dbReference type="AlphaFoldDB" id="A0AAX6MZ97"/>
<feature type="compositionally biased region" description="Acidic residues" evidence="1">
    <location>
        <begin position="1050"/>
        <end position="1067"/>
    </location>
</feature>
<feature type="compositionally biased region" description="Low complexity" evidence="1">
    <location>
        <begin position="348"/>
        <end position="360"/>
    </location>
</feature>
<feature type="compositionally biased region" description="Basic and acidic residues" evidence="1">
    <location>
        <begin position="397"/>
        <end position="411"/>
    </location>
</feature>
<sequence>MDRDPPSSPGVLAAKPNGYSNGISHSNGRVGKNATQPFGYRRVSNNTSKPESKENNFSSDAENSTGSSGSRHPLYTGPKYIPNPNRFSPSPRKNSESPRETRIPRPMSATPFSTSPSPRDKQRNSQGQSLDMRQPMSLRSAFALAKKQEVDDQTDDDTFSIKHAFNIASAEMNGRIDGSPSPAPRNPQRRQSYGAIPRKTSAPSPSNDLGRHLQRFDRNHQLGTGSRPVSGLFGKTQAVSTVPEASNGLAKKVSDSNLRGSPARHRENRWDARLGREDHANAPVPIPSIEYESASDGRASPTDEPPMRSPEKSFNWHLDADFTAGDLQVSDSPRIRAGQSNGRPAGQSPSVTSSPVRSTPNMRRSNNRIDQIRQKEIEVANAVLPEEDMSSTTRTNSRLDELRAREREALSKRAMATSRLEEIRIRNSEARPESPETERRSYRENLRGSPVRSREIVKAPDSNLESQTKEDQGPKATTVTAFQNPNVQKASEPLKEKVNEVKVEEEIKGSQLPRNNSQDLLQRLARATSSSPVAEKNDRTVIPDSPPPKMPSESRENSRPRSIQEERGPRNLEAKNSRERPTVGFTGLRRDLSADSVREKRTSRSGSEVDPTDRIEAEMKLFAPLDNYSEKGSVRAPSPTPPESTDELTPRQNKIDPLTQPTPRVTGAYVETPATVRVKQETRPESKRVLGEPNRTSNNDSEARARSSSDPSNAAYTKSEDDIQESRNASTSRSSSVPAGSRRARSASRRRRPRRPLINTAKPPSVKDDIRAILRMNQIDDSTLEDFDTILADQEIDEKELEKMVNDTMNKVDNDLEFPGLSERDRELQVYDRMSKSLKTGLLGIRSAKKGIERLEDKVMHTEHKPDPARTDSTVSVSKSEANVPVPQATSVILPIPALYRKSPKFRLTKFGVLALVMFIWYIVESIFCSLYTPHYNCTPEVPCDWSPNEPYFPYAIPFMLDEWATGGKGRALTWKVGEEVGDVVADISDWITNTDFTQFDEKFMNVWERRRHRRRLRKHGLIPKWVAPPDYTPRFAEWNAARLAREAAEEAEEEEGEYGFEDEIMSADERIN</sequence>
<feature type="compositionally biased region" description="Basic and acidic residues" evidence="1">
    <location>
        <begin position="209"/>
        <end position="220"/>
    </location>
</feature>
<feature type="compositionally biased region" description="Polar residues" evidence="1">
    <location>
        <begin position="475"/>
        <end position="489"/>
    </location>
</feature>
<evidence type="ECO:0000313" key="2">
    <source>
        <dbReference type="EMBL" id="KAK6957968.1"/>
    </source>
</evidence>
<feature type="compositionally biased region" description="Basic and acidic residues" evidence="1">
    <location>
        <begin position="419"/>
        <end position="458"/>
    </location>
</feature>
<gene>
    <name evidence="2" type="ORF">Daesc_000759</name>
</gene>
<comment type="caution">
    <text evidence="2">The sequence shown here is derived from an EMBL/GenBank/DDBJ whole genome shotgun (WGS) entry which is preliminary data.</text>
</comment>
<feature type="compositionally biased region" description="Basic and acidic residues" evidence="1">
    <location>
        <begin position="588"/>
        <end position="602"/>
    </location>
</feature>
<accession>A0AAX6MZ97</accession>
<reference evidence="2 3" key="1">
    <citation type="journal article" date="2024" name="Front Chem Biol">
        <title>Unveiling the potential of Daldinia eschscholtzii MFLUCC 19-0629 through bioactivity and bioinformatics studies for enhanced sustainable agriculture production.</title>
        <authorList>
            <person name="Brooks S."/>
            <person name="Weaver J.A."/>
            <person name="Klomchit A."/>
            <person name="Alharthi S.A."/>
            <person name="Onlamun T."/>
            <person name="Nurani R."/>
            <person name="Vong T.K."/>
            <person name="Alberti F."/>
            <person name="Greco C."/>
        </authorList>
    </citation>
    <scope>NUCLEOTIDE SEQUENCE [LARGE SCALE GENOMIC DNA]</scope>
    <source>
        <strain evidence="2">MFLUCC 19-0629</strain>
    </source>
</reference>
<feature type="compositionally biased region" description="Polar residues" evidence="1">
    <location>
        <begin position="18"/>
        <end position="27"/>
    </location>
</feature>
<keyword evidence="3" id="KW-1185">Reference proteome</keyword>
<organism evidence="2 3">
    <name type="scientific">Daldinia eschscholtzii</name>
    <dbReference type="NCBI Taxonomy" id="292717"/>
    <lineage>
        <taxon>Eukaryota</taxon>
        <taxon>Fungi</taxon>
        <taxon>Dikarya</taxon>
        <taxon>Ascomycota</taxon>
        <taxon>Pezizomycotina</taxon>
        <taxon>Sordariomycetes</taxon>
        <taxon>Xylariomycetidae</taxon>
        <taxon>Xylariales</taxon>
        <taxon>Hypoxylaceae</taxon>
        <taxon>Daldinia</taxon>
    </lineage>
</organism>
<dbReference type="Proteomes" id="UP001369815">
    <property type="component" value="Unassembled WGS sequence"/>
</dbReference>
<feature type="compositionally biased region" description="Basic and acidic residues" evidence="1">
    <location>
        <begin position="492"/>
        <end position="508"/>
    </location>
</feature>
<proteinExistence type="predicted"/>
<feature type="region of interest" description="Disordered" evidence="1">
    <location>
        <begin position="1048"/>
        <end position="1073"/>
    </location>
</feature>
<protein>
    <submittedName>
        <fullName evidence="2">Uncharacterized protein</fullName>
    </submittedName>
</protein>
<feature type="compositionally biased region" description="Basic and acidic residues" evidence="1">
    <location>
        <begin position="552"/>
        <end position="581"/>
    </location>
</feature>
<feature type="compositionally biased region" description="Low complexity" evidence="1">
    <location>
        <begin position="726"/>
        <end position="741"/>
    </location>
</feature>